<sequence length="357" mass="38488">MSVLPGIGIAAGDNNTIEVASAFDGEEVILYETVSKEWWEEVKRTEEIHREVSKQYLDLPEITSVSITGSNEEIEGHTELQIRAMYDSDIVDLSYVDSIVPESVDGVNIETIEAPPDELQCTLRGTNDPVRGGWITAVEGGGGGTLCARAYWESTDTLTMLTAAHVAAGQGKTGCDSSPIGNRLSQSSSWAPSREIGSVLNYHESYDWAAIEIENNDLDFSGHVQRSENNSINLVGSYTNYAKLIDDFDPVYKRGATTQFQSGYCTAYNESANLDCVTFNGEGVEVEVGQTAAGDSGGPTYTIINNDAFLVSLHAVGRGSLGDVAECSPTDARERPRSVGLSSEFLSDSGFRFGRTS</sequence>
<dbReference type="InterPro" id="IPR043504">
    <property type="entry name" value="Peptidase_S1_PA_chymotrypsin"/>
</dbReference>
<dbReference type="Gene3D" id="2.40.10.10">
    <property type="entry name" value="Trypsin-like serine proteases"/>
    <property type="match status" value="2"/>
</dbReference>
<accession>A0ABD5V1X0</accession>
<dbReference type="SUPFAM" id="SSF50494">
    <property type="entry name" value="Trypsin-like serine proteases"/>
    <property type="match status" value="1"/>
</dbReference>
<protein>
    <recommendedName>
        <fullName evidence="3">Trypsin-like serine protease</fullName>
    </recommendedName>
</protein>
<evidence type="ECO:0000313" key="2">
    <source>
        <dbReference type="Proteomes" id="UP001596312"/>
    </source>
</evidence>
<evidence type="ECO:0008006" key="3">
    <source>
        <dbReference type="Google" id="ProtNLM"/>
    </source>
</evidence>
<comment type="caution">
    <text evidence="1">The sequence shown here is derived from an EMBL/GenBank/DDBJ whole genome shotgun (WGS) entry which is preliminary data.</text>
</comment>
<keyword evidence="2" id="KW-1185">Reference proteome</keyword>
<dbReference type="RefSeq" id="WP_340603885.1">
    <property type="nucleotide sequence ID" value="NZ_JBBMXV010000003.1"/>
</dbReference>
<proteinExistence type="predicted"/>
<gene>
    <name evidence="1" type="ORF">ACFQGH_09155</name>
</gene>
<dbReference type="AlphaFoldDB" id="A0ABD5V1X0"/>
<dbReference type="InterPro" id="IPR009003">
    <property type="entry name" value="Peptidase_S1_PA"/>
</dbReference>
<name>A0ABD5V1X0_9EURY</name>
<dbReference type="Proteomes" id="UP001596312">
    <property type="component" value="Unassembled WGS sequence"/>
</dbReference>
<dbReference type="EMBL" id="JBHSXQ010000003">
    <property type="protein sequence ID" value="MFC6905360.1"/>
    <property type="molecule type" value="Genomic_DNA"/>
</dbReference>
<organism evidence="1 2">
    <name type="scientific">Halalkalicoccus tibetensis</name>
    <dbReference type="NCBI Taxonomy" id="175632"/>
    <lineage>
        <taxon>Archaea</taxon>
        <taxon>Methanobacteriati</taxon>
        <taxon>Methanobacteriota</taxon>
        <taxon>Stenosarchaea group</taxon>
        <taxon>Halobacteria</taxon>
        <taxon>Halobacteriales</taxon>
        <taxon>Halococcaceae</taxon>
        <taxon>Halalkalicoccus</taxon>
    </lineage>
</organism>
<evidence type="ECO:0000313" key="1">
    <source>
        <dbReference type="EMBL" id="MFC6905360.1"/>
    </source>
</evidence>
<reference evidence="1 2" key="1">
    <citation type="journal article" date="2019" name="Int. J. Syst. Evol. Microbiol.">
        <title>The Global Catalogue of Microorganisms (GCM) 10K type strain sequencing project: providing services to taxonomists for standard genome sequencing and annotation.</title>
        <authorList>
            <consortium name="The Broad Institute Genomics Platform"/>
            <consortium name="The Broad Institute Genome Sequencing Center for Infectious Disease"/>
            <person name="Wu L."/>
            <person name="Ma J."/>
        </authorList>
    </citation>
    <scope>NUCLEOTIDE SEQUENCE [LARGE SCALE GENOMIC DNA]</scope>
    <source>
        <strain evidence="1 2">CGMCC 1.3240</strain>
    </source>
</reference>